<dbReference type="OrthoDB" id="826198at2"/>
<keyword evidence="3" id="KW-1185">Reference proteome</keyword>
<keyword evidence="1" id="KW-0732">Signal</keyword>
<dbReference type="RefSeq" id="WP_009185658.1">
    <property type="nucleotide sequence ID" value="NZ_AMGM01000043.1"/>
</dbReference>
<sequence length="159" mass="19013">MKNYLLAITLFILLSACAKNDPIDFFKELPTYEVSEEIPFDPSWWEAEKKIVIAAKSLYFFSIPFIDLVEPYDFPVLIYVSADSPEQVLEYLKNHEFKHPIIFDPEANFFEKNRLRERFNFDKENTLTAFYMMNDEIIKPANIGMREWFVKELKEFEEL</sequence>
<accession>K1KXD5</accession>
<name>K1KXD5_CECL9</name>
<gene>
    <name evidence="2" type="ORF">B879_02635</name>
</gene>
<feature type="signal peptide" evidence="1">
    <location>
        <begin position="1"/>
        <end position="18"/>
    </location>
</feature>
<dbReference type="SUPFAM" id="SSF52833">
    <property type="entry name" value="Thioredoxin-like"/>
    <property type="match status" value="1"/>
</dbReference>
<dbReference type="EMBL" id="AMGM01000043">
    <property type="protein sequence ID" value="EKB48740.1"/>
    <property type="molecule type" value="Genomic_DNA"/>
</dbReference>
<feature type="chain" id="PRO_5003847160" evidence="1">
    <location>
        <begin position="19"/>
        <end position="159"/>
    </location>
</feature>
<dbReference type="Proteomes" id="UP000004478">
    <property type="component" value="Unassembled WGS sequence"/>
</dbReference>
<reference evidence="2 3" key="1">
    <citation type="journal article" date="2012" name="J. Bacteriol.">
        <title>Draft Genome Sequence of Cecembia lonarensis Strain LW9T, Isolated from Lonar Lake, a Haloalkaline Lake in India.</title>
        <authorList>
            <person name="Shivaji S."/>
            <person name="Ara S."/>
            <person name="Singh A."/>
            <person name="Pinnaka A.K."/>
        </authorList>
    </citation>
    <scope>NUCLEOTIDE SEQUENCE [LARGE SCALE GENOMIC DNA]</scope>
    <source>
        <strain evidence="2 3">LW9</strain>
    </source>
</reference>
<evidence type="ECO:0000256" key="1">
    <source>
        <dbReference type="SAM" id="SignalP"/>
    </source>
</evidence>
<comment type="caution">
    <text evidence="2">The sequence shown here is derived from an EMBL/GenBank/DDBJ whole genome shotgun (WGS) entry which is preliminary data.</text>
</comment>
<dbReference type="AlphaFoldDB" id="K1KXD5"/>
<evidence type="ECO:0000313" key="3">
    <source>
        <dbReference type="Proteomes" id="UP000004478"/>
    </source>
</evidence>
<dbReference type="PROSITE" id="PS51257">
    <property type="entry name" value="PROKAR_LIPOPROTEIN"/>
    <property type="match status" value="1"/>
</dbReference>
<protein>
    <submittedName>
        <fullName evidence="2">Uncharacterized protein</fullName>
    </submittedName>
</protein>
<organism evidence="2 3">
    <name type="scientific">Cecembia lonarensis (strain CCUG 58316 / KCTC 22772 / LW9)</name>
    <dbReference type="NCBI Taxonomy" id="1225176"/>
    <lineage>
        <taxon>Bacteria</taxon>
        <taxon>Pseudomonadati</taxon>
        <taxon>Bacteroidota</taxon>
        <taxon>Cytophagia</taxon>
        <taxon>Cytophagales</taxon>
        <taxon>Cyclobacteriaceae</taxon>
        <taxon>Cecembia</taxon>
    </lineage>
</organism>
<proteinExistence type="predicted"/>
<evidence type="ECO:0000313" key="2">
    <source>
        <dbReference type="EMBL" id="EKB48740.1"/>
    </source>
</evidence>
<dbReference type="InterPro" id="IPR036249">
    <property type="entry name" value="Thioredoxin-like_sf"/>
</dbReference>